<evidence type="ECO:0000313" key="2">
    <source>
        <dbReference type="Proteomes" id="UP000282454"/>
    </source>
</evidence>
<reference evidence="1 2" key="1">
    <citation type="submission" date="2018-10" db="EMBL/GenBank/DDBJ databases">
        <title>Genomic Encyclopedia of Archaeal and Bacterial Type Strains, Phase II (KMG-II): from individual species to whole genera.</title>
        <authorList>
            <person name="Goeker M."/>
        </authorList>
    </citation>
    <scope>NUCLEOTIDE SEQUENCE [LARGE SCALE GENOMIC DNA]</scope>
    <source>
        <strain evidence="1 2">DSM 45657</strain>
    </source>
</reference>
<dbReference type="AlphaFoldDB" id="A0A421AWZ9"/>
<sequence>MPTDPEPDVDTHQQLIDFLTGTDPEEAPRWQAG</sequence>
<dbReference type="EMBL" id="RCDD01000007">
    <property type="protein sequence ID" value="RLK54353.1"/>
    <property type="molecule type" value="Genomic_DNA"/>
</dbReference>
<protein>
    <submittedName>
        <fullName evidence="1">Uncharacterized protein</fullName>
    </submittedName>
</protein>
<evidence type="ECO:0000313" key="1">
    <source>
        <dbReference type="EMBL" id="RLK54353.1"/>
    </source>
</evidence>
<organism evidence="1 2">
    <name type="scientific">Actinokineospora cianjurensis</name>
    <dbReference type="NCBI Taxonomy" id="585224"/>
    <lineage>
        <taxon>Bacteria</taxon>
        <taxon>Bacillati</taxon>
        <taxon>Actinomycetota</taxon>
        <taxon>Actinomycetes</taxon>
        <taxon>Pseudonocardiales</taxon>
        <taxon>Pseudonocardiaceae</taxon>
        <taxon>Actinokineospora</taxon>
    </lineage>
</organism>
<proteinExistence type="predicted"/>
<dbReference type="Proteomes" id="UP000282454">
    <property type="component" value="Unassembled WGS sequence"/>
</dbReference>
<gene>
    <name evidence="1" type="ORF">CLV68_5903</name>
</gene>
<keyword evidence="2" id="KW-1185">Reference proteome</keyword>
<accession>A0A421AWZ9</accession>
<name>A0A421AWZ9_9PSEU</name>
<comment type="caution">
    <text evidence="1">The sequence shown here is derived from an EMBL/GenBank/DDBJ whole genome shotgun (WGS) entry which is preliminary data.</text>
</comment>